<gene>
    <name evidence="2" type="ORF">M378DRAFT_67503</name>
</gene>
<dbReference type="InParanoid" id="A0A0C2XL51"/>
<evidence type="ECO:0000313" key="2">
    <source>
        <dbReference type="EMBL" id="KIL70256.1"/>
    </source>
</evidence>
<dbReference type="InterPro" id="IPR036047">
    <property type="entry name" value="F-box-like_dom_sf"/>
</dbReference>
<dbReference type="STRING" id="946122.A0A0C2XL51"/>
<proteinExistence type="predicted"/>
<dbReference type="OrthoDB" id="2532648at2759"/>
<evidence type="ECO:0000259" key="1">
    <source>
        <dbReference type="PROSITE" id="PS50181"/>
    </source>
</evidence>
<evidence type="ECO:0000313" key="3">
    <source>
        <dbReference type="Proteomes" id="UP000054549"/>
    </source>
</evidence>
<dbReference type="InterPro" id="IPR001810">
    <property type="entry name" value="F-box_dom"/>
</dbReference>
<reference evidence="2 3" key="1">
    <citation type="submission" date="2014-04" db="EMBL/GenBank/DDBJ databases">
        <title>Evolutionary Origins and Diversification of the Mycorrhizal Mutualists.</title>
        <authorList>
            <consortium name="DOE Joint Genome Institute"/>
            <consortium name="Mycorrhizal Genomics Consortium"/>
            <person name="Kohler A."/>
            <person name="Kuo A."/>
            <person name="Nagy L.G."/>
            <person name="Floudas D."/>
            <person name="Copeland A."/>
            <person name="Barry K.W."/>
            <person name="Cichocki N."/>
            <person name="Veneault-Fourrey C."/>
            <person name="LaButti K."/>
            <person name="Lindquist E.A."/>
            <person name="Lipzen A."/>
            <person name="Lundell T."/>
            <person name="Morin E."/>
            <person name="Murat C."/>
            <person name="Riley R."/>
            <person name="Ohm R."/>
            <person name="Sun H."/>
            <person name="Tunlid A."/>
            <person name="Henrissat B."/>
            <person name="Grigoriev I.V."/>
            <person name="Hibbett D.S."/>
            <person name="Martin F."/>
        </authorList>
    </citation>
    <scope>NUCLEOTIDE SEQUENCE [LARGE SCALE GENOMIC DNA]</scope>
    <source>
        <strain evidence="2 3">Koide BX008</strain>
    </source>
</reference>
<organism evidence="2 3">
    <name type="scientific">Amanita muscaria (strain Koide BX008)</name>
    <dbReference type="NCBI Taxonomy" id="946122"/>
    <lineage>
        <taxon>Eukaryota</taxon>
        <taxon>Fungi</taxon>
        <taxon>Dikarya</taxon>
        <taxon>Basidiomycota</taxon>
        <taxon>Agaricomycotina</taxon>
        <taxon>Agaricomycetes</taxon>
        <taxon>Agaricomycetidae</taxon>
        <taxon>Agaricales</taxon>
        <taxon>Pluteineae</taxon>
        <taxon>Amanitaceae</taxon>
        <taxon>Amanita</taxon>
    </lineage>
</organism>
<keyword evidence="3" id="KW-1185">Reference proteome</keyword>
<sequence length="352" mass="39806">MSPSTLESLPGELIAEILGHLDLRSLVLASYLSRTLYRIASDSSLNPWRPPILSNLRSGVYEASLKHLSVRTVVPRHNWIEILTLARPSFILFEATLPNLTLSEWEECFSRRFIPGWSKWKKDGTWKEVFLKILFRVWHRSTTSCTSDEAWTRYIVLNRNGSANEVEGSSRHFNPLAIFDEIKAQCGLTHLETRIRVVLELADVRVLAFGTLNQKTPLTYNSNAHAALHPPGIEEGGSPIEIPHSCASHNGGSHAYNHLRYPQPALSFANYPFYTPWGGDRRWLGSGETEEGGLHWVGSMLIVAQILREDNSVGEHVRQQYVSFTWSDLWTIAPWLEEKITKRISGPGLGIE</sequence>
<dbReference type="SUPFAM" id="SSF81383">
    <property type="entry name" value="F-box domain"/>
    <property type="match status" value="1"/>
</dbReference>
<accession>A0A0C2XL51</accession>
<dbReference type="Gene3D" id="1.20.1280.50">
    <property type="match status" value="1"/>
</dbReference>
<protein>
    <recommendedName>
        <fullName evidence="1">F-box domain-containing protein</fullName>
    </recommendedName>
</protein>
<dbReference type="Pfam" id="PF00646">
    <property type="entry name" value="F-box"/>
    <property type="match status" value="1"/>
</dbReference>
<dbReference type="AlphaFoldDB" id="A0A0C2XL51"/>
<dbReference type="PROSITE" id="PS50181">
    <property type="entry name" value="FBOX"/>
    <property type="match status" value="1"/>
</dbReference>
<feature type="domain" description="F-box" evidence="1">
    <location>
        <begin position="3"/>
        <end position="51"/>
    </location>
</feature>
<dbReference type="EMBL" id="KN818224">
    <property type="protein sequence ID" value="KIL70256.1"/>
    <property type="molecule type" value="Genomic_DNA"/>
</dbReference>
<name>A0A0C2XL51_AMAMK</name>
<dbReference type="HOGENOM" id="CLU_035247_0_0_1"/>
<dbReference type="Proteomes" id="UP000054549">
    <property type="component" value="Unassembled WGS sequence"/>
</dbReference>